<feature type="transmembrane region" description="Helical" evidence="7">
    <location>
        <begin position="184"/>
        <end position="207"/>
    </location>
</feature>
<evidence type="ECO:0000256" key="2">
    <source>
        <dbReference type="ARBA" id="ARBA00022475"/>
    </source>
</evidence>
<sequence length="217" mass="23756">MSDAAVHTGSQMKLYGCPTCGRVSQLLRPPAGDAPLLCPRCATPLHHRRPRSLQRTWAYLIAASILYIPANLLPIMSTSNVFEGETLHTILGGIEELRHGGDWMLALIVFIASIAVPLLKIGALLVLAITAQRRSRWKQVERAQLYRMIEAVGHWSMLDVFVVVLLVGTIRFGALGGVMPEPGLLAFGAVVVLTMLAAGSFDPRLIWPEEEDKDRPS</sequence>
<keyword evidence="9" id="KW-1185">Reference proteome</keyword>
<evidence type="ECO:0000256" key="6">
    <source>
        <dbReference type="ARBA" id="ARBA00023136"/>
    </source>
</evidence>
<dbReference type="InterPro" id="IPR051800">
    <property type="entry name" value="PqiA-PqiB_transport"/>
</dbReference>
<dbReference type="InterPro" id="IPR007498">
    <property type="entry name" value="PqiA-like"/>
</dbReference>
<evidence type="ECO:0000256" key="5">
    <source>
        <dbReference type="ARBA" id="ARBA00022989"/>
    </source>
</evidence>
<keyword evidence="3" id="KW-0997">Cell inner membrane</keyword>
<dbReference type="EMBL" id="CP136336">
    <property type="protein sequence ID" value="WOB07111.1"/>
    <property type="molecule type" value="Genomic_DNA"/>
</dbReference>
<keyword evidence="5 7" id="KW-1133">Transmembrane helix</keyword>
<dbReference type="PANTHER" id="PTHR30462">
    <property type="entry name" value="INTERMEMBRANE TRANSPORT PROTEIN PQIB-RELATED"/>
    <property type="match status" value="1"/>
</dbReference>
<evidence type="ECO:0000256" key="3">
    <source>
        <dbReference type="ARBA" id="ARBA00022519"/>
    </source>
</evidence>
<organism evidence="8 9">
    <name type="scientific">Piscinibacter gummiphilus</name>
    <dbReference type="NCBI Taxonomy" id="946333"/>
    <lineage>
        <taxon>Bacteria</taxon>
        <taxon>Pseudomonadati</taxon>
        <taxon>Pseudomonadota</taxon>
        <taxon>Betaproteobacteria</taxon>
        <taxon>Burkholderiales</taxon>
        <taxon>Sphaerotilaceae</taxon>
        <taxon>Piscinibacter</taxon>
    </lineage>
</organism>
<reference evidence="8 9" key="1">
    <citation type="submission" date="2023-10" db="EMBL/GenBank/DDBJ databases">
        <title>Bacteria for the degradation of biodegradable plastic PBAT(Polybutylene adipate terephthalate).</title>
        <authorList>
            <person name="Weon H.-Y."/>
            <person name="Yeon J."/>
        </authorList>
    </citation>
    <scope>NUCLEOTIDE SEQUENCE [LARGE SCALE GENOMIC DNA]</scope>
    <source>
        <strain evidence="8 9">SBD 7-3</strain>
    </source>
</reference>
<name>A0ABZ0CQ40_9BURK</name>
<comment type="subcellular location">
    <subcellularLocation>
        <location evidence="1">Cell inner membrane</location>
    </subcellularLocation>
</comment>
<proteinExistence type="predicted"/>
<evidence type="ECO:0000256" key="4">
    <source>
        <dbReference type="ARBA" id="ARBA00022692"/>
    </source>
</evidence>
<keyword evidence="4 7" id="KW-0812">Transmembrane</keyword>
<evidence type="ECO:0000313" key="8">
    <source>
        <dbReference type="EMBL" id="WOB07111.1"/>
    </source>
</evidence>
<gene>
    <name evidence="8" type="ORF">RXV79_19590</name>
</gene>
<protein>
    <submittedName>
        <fullName evidence="8">Paraquat-inducible protein A</fullName>
    </submittedName>
</protein>
<evidence type="ECO:0000256" key="1">
    <source>
        <dbReference type="ARBA" id="ARBA00004533"/>
    </source>
</evidence>
<feature type="transmembrane region" description="Helical" evidence="7">
    <location>
        <begin position="152"/>
        <end position="172"/>
    </location>
</feature>
<feature type="transmembrane region" description="Helical" evidence="7">
    <location>
        <begin position="57"/>
        <end position="76"/>
    </location>
</feature>
<dbReference type="PANTHER" id="PTHR30462:SF3">
    <property type="entry name" value="INTERMEMBRANE TRANSPORT PROTEIN PQIA"/>
    <property type="match status" value="1"/>
</dbReference>
<keyword evidence="2" id="KW-1003">Cell membrane</keyword>
<accession>A0ABZ0CQ40</accession>
<dbReference type="Proteomes" id="UP001303946">
    <property type="component" value="Chromosome"/>
</dbReference>
<dbReference type="Pfam" id="PF04403">
    <property type="entry name" value="PqiA"/>
    <property type="match status" value="1"/>
</dbReference>
<dbReference type="RefSeq" id="WP_316699785.1">
    <property type="nucleotide sequence ID" value="NZ_CP136336.1"/>
</dbReference>
<feature type="transmembrane region" description="Helical" evidence="7">
    <location>
        <begin position="103"/>
        <end position="131"/>
    </location>
</feature>
<evidence type="ECO:0000313" key="9">
    <source>
        <dbReference type="Proteomes" id="UP001303946"/>
    </source>
</evidence>
<keyword evidence="6 7" id="KW-0472">Membrane</keyword>
<evidence type="ECO:0000256" key="7">
    <source>
        <dbReference type="SAM" id="Phobius"/>
    </source>
</evidence>